<organism evidence="2 3">
    <name type="scientific">Cetraspora pellucida</name>
    <dbReference type="NCBI Taxonomy" id="1433469"/>
    <lineage>
        <taxon>Eukaryota</taxon>
        <taxon>Fungi</taxon>
        <taxon>Fungi incertae sedis</taxon>
        <taxon>Mucoromycota</taxon>
        <taxon>Glomeromycotina</taxon>
        <taxon>Glomeromycetes</taxon>
        <taxon>Diversisporales</taxon>
        <taxon>Gigasporaceae</taxon>
        <taxon>Cetraspora</taxon>
    </lineage>
</organism>
<protein>
    <submittedName>
        <fullName evidence="2">12345_t:CDS:1</fullName>
    </submittedName>
</protein>
<feature type="transmembrane region" description="Helical" evidence="1">
    <location>
        <begin position="175"/>
        <end position="193"/>
    </location>
</feature>
<name>A0A9N9N3I7_9GLOM</name>
<proteinExistence type="predicted"/>
<evidence type="ECO:0000256" key="1">
    <source>
        <dbReference type="SAM" id="Phobius"/>
    </source>
</evidence>
<evidence type="ECO:0000313" key="3">
    <source>
        <dbReference type="Proteomes" id="UP000789759"/>
    </source>
</evidence>
<dbReference type="OrthoDB" id="2401273at2759"/>
<sequence>MSQEYQQHSFPPTFQSERSWSMLANDFDDDKLQHYYPSQASDRSWSVLGSQDISDRHHGLSTYGYVADDINSAKTSNIQDYINNEQQQQQHSVEKTQPVPASFPEPEFVPSITSSTKDFLYETFKYERKNDNEITGRPSEYIDNDDCPPPPSNLDQSILNSQITITQSQTEGNSWGIGYLPIIVLVVAVLYYVGVNMAEFEIEDLLHYLNWQVGQ</sequence>
<gene>
    <name evidence="2" type="ORF">CPELLU_LOCUS11700</name>
</gene>
<keyword evidence="3" id="KW-1185">Reference proteome</keyword>
<keyword evidence="1" id="KW-0812">Transmembrane</keyword>
<comment type="caution">
    <text evidence="2">The sequence shown here is derived from an EMBL/GenBank/DDBJ whole genome shotgun (WGS) entry which is preliminary data.</text>
</comment>
<keyword evidence="1" id="KW-1133">Transmembrane helix</keyword>
<evidence type="ECO:0000313" key="2">
    <source>
        <dbReference type="EMBL" id="CAG8698756.1"/>
    </source>
</evidence>
<keyword evidence="1" id="KW-0472">Membrane</keyword>
<accession>A0A9N9N3I7</accession>
<reference evidence="2" key="1">
    <citation type="submission" date="2021-06" db="EMBL/GenBank/DDBJ databases">
        <authorList>
            <person name="Kallberg Y."/>
            <person name="Tangrot J."/>
            <person name="Rosling A."/>
        </authorList>
    </citation>
    <scope>NUCLEOTIDE SEQUENCE</scope>
    <source>
        <strain evidence="2">FL966</strain>
    </source>
</reference>
<dbReference type="Proteomes" id="UP000789759">
    <property type="component" value="Unassembled WGS sequence"/>
</dbReference>
<dbReference type="AlphaFoldDB" id="A0A9N9N3I7"/>
<dbReference type="EMBL" id="CAJVQA010010614">
    <property type="protein sequence ID" value="CAG8698756.1"/>
    <property type="molecule type" value="Genomic_DNA"/>
</dbReference>